<evidence type="ECO:0000256" key="7">
    <source>
        <dbReference type="ARBA" id="ARBA00047943"/>
    </source>
</evidence>
<comment type="similarity">
    <text evidence="3">Belongs to the methyltransferase superfamily. Arsenite methyltransferase family.</text>
</comment>
<evidence type="ECO:0000259" key="9">
    <source>
        <dbReference type="Pfam" id="PF13847"/>
    </source>
</evidence>
<dbReference type="InterPro" id="IPR025714">
    <property type="entry name" value="Methyltranfer_dom"/>
</dbReference>
<dbReference type="NCBIfam" id="NF008823">
    <property type="entry name" value="PRK11873.1"/>
    <property type="match status" value="1"/>
</dbReference>
<sequence length="262" mass="27957">MCSKSNSCGIPSEDKLREYVREHYAKVVTSTKTSSGGCCGASGSCFAPNLQKDYAQKLGYTQNDLSQVPEGSNLGLGCGNPALFANLKPGEVVLDLGSGAGFDAFIAARAVGETGRVIGVDMTAEMVAKARENSSKNGYKNVEFRLGEIEYLPIADSTIDVIISNCVINLVPNKEQVFREAYRVLRSGGRIAISDVVTSVELSESVRKDLALFAGCLAGATLISDLDKYLKGCGFVDIKITPKDEAKNSLRNGLPIRNSKIL</sequence>
<keyword evidence="2" id="KW-0949">S-adenosyl-L-methionine</keyword>
<evidence type="ECO:0000256" key="5">
    <source>
        <dbReference type="ARBA" id="ARBA00034545"/>
    </source>
</evidence>
<gene>
    <name evidence="10" type="ORF">CSSPJE1EN1_LOCUS28172</name>
</gene>
<feature type="domain" description="Methyltransferase" evidence="9">
    <location>
        <begin position="88"/>
        <end position="230"/>
    </location>
</feature>
<evidence type="ECO:0000256" key="4">
    <source>
        <dbReference type="ARBA" id="ARBA00034521"/>
    </source>
</evidence>
<dbReference type="InterPro" id="IPR029063">
    <property type="entry name" value="SAM-dependent_MTases_sf"/>
</dbReference>
<name>A0ABP0VEM8_9BRYO</name>
<organism evidence="10 11">
    <name type="scientific">Sphagnum jensenii</name>
    <dbReference type="NCBI Taxonomy" id="128206"/>
    <lineage>
        <taxon>Eukaryota</taxon>
        <taxon>Viridiplantae</taxon>
        <taxon>Streptophyta</taxon>
        <taxon>Embryophyta</taxon>
        <taxon>Bryophyta</taxon>
        <taxon>Sphagnophytina</taxon>
        <taxon>Sphagnopsida</taxon>
        <taxon>Sphagnales</taxon>
        <taxon>Sphagnaceae</taxon>
        <taxon>Sphagnum</taxon>
    </lineage>
</organism>
<dbReference type="Gene3D" id="3.40.50.150">
    <property type="entry name" value="Vaccinia Virus protein VP39"/>
    <property type="match status" value="1"/>
</dbReference>
<dbReference type="PANTHER" id="PTHR43675">
    <property type="entry name" value="ARSENITE METHYLTRANSFERASE"/>
    <property type="match status" value="1"/>
</dbReference>
<protein>
    <recommendedName>
        <fullName evidence="5">Arsenite methyltransferase</fullName>
        <ecNumber evidence="4">2.1.1.137</ecNumber>
    </recommendedName>
</protein>
<dbReference type="PANTHER" id="PTHR43675:SF8">
    <property type="entry name" value="ARSENITE METHYLTRANSFERASE"/>
    <property type="match status" value="1"/>
</dbReference>
<dbReference type="Proteomes" id="UP001497444">
    <property type="component" value="Unassembled WGS sequence"/>
</dbReference>
<dbReference type="EMBL" id="CAXAQS010000705">
    <property type="protein sequence ID" value="CAK9252794.1"/>
    <property type="molecule type" value="Genomic_DNA"/>
</dbReference>
<evidence type="ECO:0000256" key="8">
    <source>
        <dbReference type="ARBA" id="ARBA00048428"/>
    </source>
</evidence>
<keyword evidence="11" id="KW-1185">Reference proteome</keyword>
<evidence type="ECO:0000256" key="1">
    <source>
        <dbReference type="ARBA" id="ARBA00022679"/>
    </source>
</evidence>
<dbReference type="CDD" id="cd02440">
    <property type="entry name" value="AdoMet_MTases"/>
    <property type="match status" value="1"/>
</dbReference>
<dbReference type="EC" id="2.1.1.137" evidence="4"/>
<dbReference type="SUPFAM" id="SSF53335">
    <property type="entry name" value="S-adenosyl-L-methionine-dependent methyltransferases"/>
    <property type="match status" value="1"/>
</dbReference>
<reference evidence="10" key="1">
    <citation type="submission" date="2024-02" db="EMBL/GenBank/DDBJ databases">
        <authorList>
            <consortium name="ELIXIR-Norway"/>
            <consortium name="Elixir Norway"/>
        </authorList>
    </citation>
    <scope>NUCLEOTIDE SEQUENCE</scope>
</reference>
<evidence type="ECO:0000256" key="2">
    <source>
        <dbReference type="ARBA" id="ARBA00022691"/>
    </source>
</evidence>
<dbReference type="Pfam" id="PF13847">
    <property type="entry name" value="Methyltransf_31"/>
    <property type="match status" value="1"/>
</dbReference>
<comment type="catalytic activity">
    <reaction evidence="7">
        <text>arsenic triglutathione + 2 [thioredoxin]-dithiol + 2 S-adenosyl-L-methionine + H2O = dimethylarsinous acid + 2 [thioredoxin]-disulfide + 3 glutathione + 2 S-adenosyl-L-homocysteine + 2 H(+)</text>
        <dbReference type="Rhea" id="RHEA:69464"/>
        <dbReference type="Rhea" id="RHEA-COMP:10698"/>
        <dbReference type="Rhea" id="RHEA-COMP:10700"/>
        <dbReference type="ChEBI" id="CHEBI:15377"/>
        <dbReference type="ChEBI" id="CHEBI:15378"/>
        <dbReference type="ChEBI" id="CHEBI:23808"/>
        <dbReference type="ChEBI" id="CHEBI:29950"/>
        <dbReference type="ChEBI" id="CHEBI:50058"/>
        <dbReference type="ChEBI" id="CHEBI:57856"/>
        <dbReference type="ChEBI" id="CHEBI:57925"/>
        <dbReference type="ChEBI" id="CHEBI:59789"/>
        <dbReference type="ChEBI" id="CHEBI:183640"/>
        <dbReference type="EC" id="2.1.1.137"/>
    </reaction>
</comment>
<accession>A0ABP0VEM8</accession>
<comment type="catalytic activity">
    <reaction evidence="6">
        <text>arsenic triglutathione + [thioredoxin]-dithiol + S-adenosyl-L-methionine + 2 H2O = methylarsonous acid + [thioredoxin]-disulfide + 3 glutathione + S-adenosyl-L-homocysteine + H(+)</text>
        <dbReference type="Rhea" id="RHEA:69460"/>
        <dbReference type="Rhea" id="RHEA-COMP:10698"/>
        <dbReference type="Rhea" id="RHEA-COMP:10700"/>
        <dbReference type="ChEBI" id="CHEBI:15377"/>
        <dbReference type="ChEBI" id="CHEBI:15378"/>
        <dbReference type="ChEBI" id="CHEBI:17826"/>
        <dbReference type="ChEBI" id="CHEBI:29950"/>
        <dbReference type="ChEBI" id="CHEBI:50058"/>
        <dbReference type="ChEBI" id="CHEBI:57856"/>
        <dbReference type="ChEBI" id="CHEBI:57925"/>
        <dbReference type="ChEBI" id="CHEBI:59789"/>
        <dbReference type="ChEBI" id="CHEBI:183640"/>
        <dbReference type="EC" id="2.1.1.137"/>
    </reaction>
</comment>
<evidence type="ECO:0000313" key="11">
    <source>
        <dbReference type="Proteomes" id="UP001497444"/>
    </source>
</evidence>
<evidence type="ECO:0000256" key="3">
    <source>
        <dbReference type="ARBA" id="ARBA00034487"/>
    </source>
</evidence>
<evidence type="ECO:0000313" key="10">
    <source>
        <dbReference type="EMBL" id="CAK9252794.1"/>
    </source>
</evidence>
<evidence type="ECO:0000256" key="6">
    <source>
        <dbReference type="ARBA" id="ARBA00047941"/>
    </source>
</evidence>
<comment type="catalytic activity">
    <reaction evidence="8">
        <text>arsenic triglutathione + 3 [thioredoxin]-dithiol + 3 S-adenosyl-L-methionine = trimethylarsine + 3 [thioredoxin]-disulfide + 3 glutathione + 3 S-adenosyl-L-homocysteine + 3 H(+)</text>
        <dbReference type="Rhea" id="RHEA:69432"/>
        <dbReference type="Rhea" id="RHEA-COMP:10698"/>
        <dbReference type="Rhea" id="RHEA-COMP:10700"/>
        <dbReference type="ChEBI" id="CHEBI:15378"/>
        <dbReference type="ChEBI" id="CHEBI:27130"/>
        <dbReference type="ChEBI" id="CHEBI:29950"/>
        <dbReference type="ChEBI" id="CHEBI:50058"/>
        <dbReference type="ChEBI" id="CHEBI:57856"/>
        <dbReference type="ChEBI" id="CHEBI:57925"/>
        <dbReference type="ChEBI" id="CHEBI:59789"/>
        <dbReference type="ChEBI" id="CHEBI:183640"/>
        <dbReference type="EC" id="2.1.1.137"/>
    </reaction>
</comment>
<comment type="caution">
    <text evidence="10">The sequence shown here is derived from an EMBL/GenBank/DDBJ whole genome shotgun (WGS) entry which is preliminary data.</text>
</comment>
<proteinExistence type="inferred from homology"/>
<dbReference type="InterPro" id="IPR026669">
    <property type="entry name" value="Arsenite_MeTrfase-like"/>
</dbReference>
<keyword evidence="1" id="KW-0808">Transferase</keyword>